<dbReference type="AlphaFoldDB" id="A0AAD5ZVZ2"/>
<organism evidence="2 3">
    <name type="scientific">Rhynchospora tenuis</name>
    <dbReference type="NCBI Taxonomy" id="198213"/>
    <lineage>
        <taxon>Eukaryota</taxon>
        <taxon>Viridiplantae</taxon>
        <taxon>Streptophyta</taxon>
        <taxon>Embryophyta</taxon>
        <taxon>Tracheophyta</taxon>
        <taxon>Spermatophyta</taxon>
        <taxon>Magnoliopsida</taxon>
        <taxon>Liliopsida</taxon>
        <taxon>Poales</taxon>
        <taxon>Cyperaceae</taxon>
        <taxon>Cyperoideae</taxon>
        <taxon>Rhynchosporeae</taxon>
        <taxon>Rhynchospora</taxon>
    </lineage>
</organism>
<evidence type="ECO:0000313" key="2">
    <source>
        <dbReference type="EMBL" id="KAJ3704969.1"/>
    </source>
</evidence>
<keyword evidence="3" id="KW-1185">Reference proteome</keyword>
<feature type="chain" id="PRO_5042133155" evidence="1">
    <location>
        <begin position="24"/>
        <end position="137"/>
    </location>
</feature>
<evidence type="ECO:0000313" key="3">
    <source>
        <dbReference type="Proteomes" id="UP001210211"/>
    </source>
</evidence>
<proteinExistence type="predicted"/>
<sequence length="137" mass="14025">MASQAWSILALVLVFSTINGSFGARHLLDTTKAEAPEAEGTPATEKPTIPAIPAIPTTLPPIASVPEFTIPTTIPTIPTTLPPISSISGIPEIPAIPTTLPPISDIPGISSIPITIPQIPGFQVPIIPSTPATSSDP</sequence>
<evidence type="ECO:0000256" key="1">
    <source>
        <dbReference type="SAM" id="SignalP"/>
    </source>
</evidence>
<accession>A0AAD5ZVZ2</accession>
<dbReference type="EMBL" id="JAMRDG010000001">
    <property type="protein sequence ID" value="KAJ3704969.1"/>
    <property type="molecule type" value="Genomic_DNA"/>
</dbReference>
<feature type="signal peptide" evidence="1">
    <location>
        <begin position="1"/>
        <end position="23"/>
    </location>
</feature>
<keyword evidence="1" id="KW-0732">Signal</keyword>
<reference evidence="2 3" key="1">
    <citation type="journal article" date="2022" name="Cell">
        <title>Repeat-based holocentromeres influence genome architecture and karyotype evolution.</title>
        <authorList>
            <person name="Hofstatter P.G."/>
            <person name="Thangavel G."/>
            <person name="Lux T."/>
            <person name="Neumann P."/>
            <person name="Vondrak T."/>
            <person name="Novak P."/>
            <person name="Zhang M."/>
            <person name="Costa L."/>
            <person name="Castellani M."/>
            <person name="Scott A."/>
            <person name="Toegelov H."/>
            <person name="Fuchs J."/>
            <person name="Mata-Sucre Y."/>
            <person name="Dias Y."/>
            <person name="Vanzela A.L.L."/>
            <person name="Huettel B."/>
            <person name="Almeida C.C.S."/>
            <person name="Simkova H."/>
            <person name="Souza G."/>
            <person name="Pedrosa-Harand A."/>
            <person name="Macas J."/>
            <person name="Mayer K.F.X."/>
            <person name="Houben A."/>
            <person name="Marques A."/>
        </authorList>
    </citation>
    <scope>NUCLEOTIDE SEQUENCE [LARGE SCALE GENOMIC DNA]</scope>
    <source>
        <strain evidence="2">RhyTen1mFocal</strain>
    </source>
</reference>
<protein>
    <submittedName>
        <fullName evidence="2">Uncharacterized protein</fullName>
    </submittedName>
</protein>
<gene>
    <name evidence="2" type="ORF">LUZ61_008674</name>
</gene>
<dbReference type="Proteomes" id="UP001210211">
    <property type="component" value="Unassembled WGS sequence"/>
</dbReference>
<name>A0AAD5ZVZ2_9POAL</name>
<comment type="caution">
    <text evidence="2">The sequence shown here is derived from an EMBL/GenBank/DDBJ whole genome shotgun (WGS) entry which is preliminary data.</text>
</comment>